<dbReference type="NCBIfam" id="NF007990">
    <property type="entry name" value="PRK10718.1"/>
    <property type="match status" value="1"/>
</dbReference>
<name>A0ABY8GEL5_EDWIC</name>
<dbReference type="PROSITE" id="PS51257">
    <property type="entry name" value="PROKAR_LIPOPROTEIN"/>
    <property type="match status" value="1"/>
</dbReference>
<dbReference type="Gene3D" id="2.60.460.10">
    <property type="entry name" value="protein yfey like domain"/>
    <property type="match status" value="1"/>
</dbReference>
<dbReference type="InterPro" id="IPR038714">
    <property type="entry name" value="YfeY-like_sf"/>
</dbReference>
<dbReference type="InterPro" id="IPR010938">
    <property type="entry name" value="DUF1131"/>
</dbReference>
<dbReference type="RefSeq" id="WP_049640136.1">
    <property type="nucleotide sequence ID" value="NZ_CP113159.1"/>
</dbReference>
<evidence type="ECO:0000313" key="1">
    <source>
        <dbReference type="EMBL" id="WFN95777.1"/>
    </source>
</evidence>
<dbReference type="Proteomes" id="UP001222680">
    <property type="component" value="Chromosome"/>
</dbReference>
<keyword evidence="1" id="KW-0449">Lipoprotein</keyword>
<protein>
    <submittedName>
        <fullName evidence="1">RpoE-regulated lipoprotein</fullName>
    </submittedName>
</protein>
<accession>A0ABY8GEL5</accession>
<dbReference type="EMBL" id="CP092014">
    <property type="protein sequence ID" value="WFN95777.1"/>
    <property type="molecule type" value="Genomic_DNA"/>
</dbReference>
<gene>
    <name evidence="1" type="ORF">MAY91_12865</name>
</gene>
<keyword evidence="2" id="KW-1185">Reference proteome</keyword>
<evidence type="ECO:0000313" key="2">
    <source>
        <dbReference type="Proteomes" id="UP001222680"/>
    </source>
</evidence>
<sequence>MFFRFWIVVAPLMLGGCSTLSSFSWSMLSPFNWFSSGLYIDSNGVGGVSASTPMQQEAISQGLDGVYTLRSGMGIDNGQVTHFFQAMAQDKVAMTIAGGVTVRRITVESAELATAWGTRVGTPFAALYTRAYDGECRRVAAEEVTVVCRAPQSPRVSYQFRGEWGGPAGLMPPDDVLKSWTVSQIVWQADAQ</sequence>
<organism evidence="1 2">
    <name type="scientific">Edwardsiella ictaluri</name>
    <dbReference type="NCBI Taxonomy" id="67780"/>
    <lineage>
        <taxon>Bacteria</taxon>
        <taxon>Pseudomonadati</taxon>
        <taxon>Pseudomonadota</taxon>
        <taxon>Gammaproteobacteria</taxon>
        <taxon>Enterobacterales</taxon>
        <taxon>Hafniaceae</taxon>
        <taxon>Edwardsiella</taxon>
    </lineage>
</organism>
<dbReference type="Pfam" id="PF06572">
    <property type="entry name" value="DUF1131"/>
    <property type="match status" value="1"/>
</dbReference>
<proteinExistence type="predicted"/>
<reference evidence="1 2" key="1">
    <citation type="submission" date="2022-02" db="EMBL/GenBank/DDBJ databases">
        <title>Phenotypic, genotypic and serological characterization of Edwardsiella ictaluri from catfish and ornamental fish species.</title>
        <authorList>
            <person name="Rose D."/>
            <person name="Tekedar H.C."/>
            <person name="Waldbieser G.C."/>
            <person name="Aarattuthodi S."/>
            <person name="Griffin M.J."/>
        </authorList>
    </citation>
    <scope>NUCLEOTIDE SEQUENCE [LARGE SCALE GENOMIC DNA]</scope>
    <source>
        <strain evidence="1 2">13 TAL-140 K3</strain>
    </source>
</reference>